<reference evidence="1" key="1">
    <citation type="submission" date="2021-02" db="EMBL/GenBank/DDBJ databases">
        <authorList>
            <person name="Vanwijnsberghe S."/>
        </authorList>
    </citation>
    <scope>NUCLEOTIDE SEQUENCE</scope>
    <source>
        <strain evidence="1">R-70211</strain>
    </source>
</reference>
<dbReference type="EMBL" id="CAJNAS010000039">
    <property type="protein sequence ID" value="CAE6966304.1"/>
    <property type="molecule type" value="Genomic_DNA"/>
</dbReference>
<dbReference type="AlphaFoldDB" id="A0A9N8N9B8"/>
<comment type="caution">
    <text evidence="1">The sequence shown here is derived from an EMBL/GenBank/DDBJ whole genome shotgun (WGS) entry which is preliminary data.</text>
</comment>
<evidence type="ECO:0000313" key="1">
    <source>
        <dbReference type="EMBL" id="CAE6966304.1"/>
    </source>
</evidence>
<proteinExistence type="predicted"/>
<name>A0A9N8N9B8_9BURK</name>
<organism evidence="1 2">
    <name type="scientific">Paraburkholderia domus</name>
    <dbReference type="NCBI Taxonomy" id="2793075"/>
    <lineage>
        <taxon>Bacteria</taxon>
        <taxon>Pseudomonadati</taxon>
        <taxon>Pseudomonadota</taxon>
        <taxon>Betaproteobacteria</taxon>
        <taxon>Burkholderiales</taxon>
        <taxon>Burkholderiaceae</taxon>
        <taxon>Paraburkholderia</taxon>
    </lineage>
</organism>
<sequence>MNDQTYDDWLDFHPTGQRRMSICLKSLKTESMLD</sequence>
<gene>
    <name evidence="1" type="ORF">R70211_07380</name>
</gene>
<accession>A0A9N8N9B8</accession>
<protein>
    <submittedName>
        <fullName evidence="1">Uncharacterized protein</fullName>
    </submittedName>
</protein>
<keyword evidence="2" id="KW-1185">Reference proteome</keyword>
<evidence type="ECO:0000313" key="2">
    <source>
        <dbReference type="Proteomes" id="UP000675121"/>
    </source>
</evidence>
<dbReference type="Proteomes" id="UP000675121">
    <property type="component" value="Unassembled WGS sequence"/>
</dbReference>